<evidence type="ECO:0000256" key="4">
    <source>
        <dbReference type="ARBA" id="ARBA00022801"/>
    </source>
</evidence>
<dbReference type="GO" id="GO:0005975">
    <property type="term" value="P:carbohydrate metabolic process"/>
    <property type="evidence" value="ECO:0007669"/>
    <property type="project" value="InterPro"/>
</dbReference>
<evidence type="ECO:0000313" key="7">
    <source>
        <dbReference type="EMBL" id="OUR96600.1"/>
    </source>
</evidence>
<evidence type="ECO:0000256" key="1">
    <source>
        <dbReference type="ARBA" id="ARBA00001231"/>
    </source>
</evidence>
<sequence>MKYILLVTLFISNTFADYSMDEKIGQMILVGFRGSEIQPNHQVLKDIADYKIGSVILFDYDVKKRSKKRNIISPSQVSKLTSSLQTHSKVPLLITVDQEGGLVQRLKKRHGFAKVMAPGDVGKKDDASFTYKESQKLARDLKSVGINLNFSPSADVNTNPMNPVIGKIKRSYSKNPEKVAMHIREFIRSHRDLSIGTTIKHFPGHGSSKSDSHKGFVDVTETWDELELIPFKSMIDEGNVDIIMSAHIFNGGLDPLYPGTLSKIVITDLLRGHMNYRGVIISDDMNMSAITDHYGFKRSIELSINAGIDILLYGNNLIYEKNIARKVHGAIKELIQEGKVTENQINESFNRIMNLKKKLKLINKFKMTSTTKSTRSIAGQSNVLDAEKIKKNKEIFIKIKQMDQ</sequence>
<protein>
    <recommendedName>
        <fullName evidence="3">beta-N-acetylhexosaminidase</fullName>
        <ecNumber evidence="3">3.2.1.52</ecNumber>
    </recommendedName>
</protein>
<dbReference type="InterPro" id="IPR050226">
    <property type="entry name" value="NagZ_Beta-hexosaminidase"/>
</dbReference>
<dbReference type="Proteomes" id="UP000196531">
    <property type="component" value="Unassembled WGS sequence"/>
</dbReference>
<dbReference type="InterPro" id="IPR017853">
    <property type="entry name" value="GH"/>
</dbReference>
<reference evidence="8" key="1">
    <citation type="journal article" date="2017" name="Proc. Natl. Acad. Sci. U.S.A.">
        <title>Simulation of Deepwater Horizon oil plume reveals substrate specialization within a complex community of hydrocarbon-degraders.</title>
        <authorList>
            <person name="Hu P."/>
            <person name="Dubinsky E.A."/>
            <person name="Probst A.J."/>
            <person name="Wang J."/>
            <person name="Sieber C.M.K."/>
            <person name="Tom L.M."/>
            <person name="Gardinali P."/>
            <person name="Banfield J.F."/>
            <person name="Atlas R.M."/>
            <person name="Andersen G.L."/>
        </authorList>
    </citation>
    <scope>NUCLEOTIDE SEQUENCE [LARGE SCALE GENOMIC DNA]</scope>
</reference>
<gene>
    <name evidence="7" type="ORF">A9Q84_09650</name>
</gene>
<dbReference type="EC" id="3.2.1.52" evidence="3"/>
<dbReference type="AlphaFoldDB" id="A0A1Y5FCM0"/>
<dbReference type="GO" id="GO:0009254">
    <property type="term" value="P:peptidoglycan turnover"/>
    <property type="evidence" value="ECO:0007669"/>
    <property type="project" value="TreeGrafter"/>
</dbReference>
<comment type="caution">
    <text evidence="7">The sequence shown here is derived from an EMBL/GenBank/DDBJ whole genome shotgun (WGS) entry which is preliminary data.</text>
</comment>
<dbReference type="Pfam" id="PF00933">
    <property type="entry name" value="Glyco_hydro_3"/>
    <property type="match status" value="1"/>
</dbReference>
<comment type="catalytic activity">
    <reaction evidence="1">
        <text>Hydrolysis of terminal non-reducing N-acetyl-D-hexosamine residues in N-acetyl-beta-D-hexosaminides.</text>
        <dbReference type="EC" id="3.2.1.52"/>
    </reaction>
</comment>
<name>A0A1Y5FCM0_9BACT</name>
<dbReference type="SUPFAM" id="SSF51445">
    <property type="entry name" value="(Trans)glycosidases"/>
    <property type="match status" value="1"/>
</dbReference>
<dbReference type="PANTHER" id="PTHR30480:SF13">
    <property type="entry name" value="BETA-HEXOSAMINIDASE"/>
    <property type="match status" value="1"/>
</dbReference>
<comment type="similarity">
    <text evidence="2">Belongs to the glycosyl hydrolase 3 family.</text>
</comment>
<keyword evidence="5" id="KW-0326">Glycosidase</keyword>
<accession>A0A1Y5FCM0</accession>
<evidence type="ECO:0000256" key="3">
    <source>
        <dbReference type="ARBA" id="ARBA00012663"/>
    </source>
</evidence>
<feature type="domain" description="Glycoside hydrolase family 3 N-terminal" evidence="6">
    <location>
        <begin position="20"/>
        <end position="355"/>
    </location>
</feature>
<keyword evidence="4 7" id="KW-0378">Hydrolase</keyword>
<dbReference type="GO" id="GO:0004563">
    <property type="term" value="F:beta-N-acetylhexosaminidase activity"/>
    <property type="evidence" value="ECO:0007669"/>
    <property type="project" value="UniProtKB-EC"/>
</dbReference>
<dbReference type="PANTHER" id="PTHR30480">
    <property type="entry name" value="BETA-HEXOSAMINIDASE-RELATED"/>
    <property type="match status" value="1"/>
</dbReference>
<proteinExistence type="inferred from homology"/>
<dbReference type="InterPro" id="IPR001764">
    <property type="entry name" value="Glyco_hydro_3_N"/>
</dbReference>
<evidence type="ECO:0000256" key="5">
    <source>
        <dbReference type="ARBA" id="ARBA00023295"/>
    </source>
</evidence>
<dbReference type="Gene3D" id="3.20.20.300">
    <property type="entry name" value="Glycoside hydrolase, family 3, N-terminal domain"/>
    <property type="match status" value="1"/>
</dbReference>
<organism evidence="7 8">
    <name type="scientific">Halobacteriovorax marinus</name>
    <dbReference type="NCBI Taxonomy" id="97084"/>
    <lineage>
        <taxon>Bacteria</taxon>
        <taxon>Pseudomonadati</taxon>
        <taxon>Bdellovibrionota</taxon>
        <taxon>Bacteriovoracia</taxon>
        <taxon>Bacteriovoracales</taxon>
        <taxon>Halobacteriovoraceae</taxon>
        <taxon>Halobacteriovorax</taxon>
    </lineage>
</organism>
<dbReference type="InterPro" id="IPR036962">
    <property type="entry name" value="Glyco_hydro_3_N_sf"/>
</dbReference>
<evidence type="ECO:0000313" key="8">
    <source>
        <dbReference type="Proteomes" id="UP000196531"/>
    </source>
</evidence>
<dbReference type="EMBL" id="MAAO01000006">
    <property type="protein sequence ID" value="OUR96600.1"/>
    <property type="molecule type" value="Genomic_DNA"/>
</dbReference>
<evidence type="ECO:0000259" key="6">
    <source>
        <dbReference type="Pfam" id="PF00933"/>
    </source>
</evidence>
<evidence type="ECO:0000256" key="2">
    <source>
        <dbReference type="ARBA" id="ARBA00005336"/>
    </source>
</evidence>